<dbReference type="EMBL" id="CP002098">
    <property type="protein sequence ID" value="ADM28765.1"/>
    <property type="molecule type" value="Genomic_DNA"/>
</dbReference>
<dbReference type="KEGG" id="iag:Igag_1973"/>
<accession>E0STH9</accession>
<evidence type="ECO:0000313" key="2">
    <source>
        <dbReference type="Proteomes" id="UP000001304"/>
    </source>
</evidence>
<name>E0STH9_IGNAA</name>
<proteinExistence type="predicted"/>
<dbReference type="BioCyc" id="IAGG583356:GHAH-1962-MONOMER"/>
<dbReference type="Proteomes" id="UP000001304">
    <property type="component" value="Chromosome"/>
</dbReference>
<dbReference type="STRING" id="583356.Igag_1973"/>
<keyword evidence="2" id="KW-1185">Reference proteome</keyword>
<dbReference type="AlphaFoldDB" id="E0STH9"/>
<gene>
    <name evidence="1" type="ordered locus">Igag_1973</name>
</gene>
<evidence type="ECO:0000313" key="1">
    <source>
        <dbReference type="EMBL" id="ADM28765.1"/>
    </source>
</evidence>
<protein>
    <submittedName>
        <fullName evidence="1">Uncharacterized protein</fullName>
    </submittedName>
</protein>
<organism evidence="1 2">
    <name type="scientific">Ignisphaera aggregans (strain DSM 17230 / JCM 13409 / AQ1.S1)</name>
    <dbReference type="NCBI Taxonomy" id="583356"/>
    <lineage>
        <taxon>Archaea</taxon>
        <taxon>Thermoproteota</taxon>
        <taxon>Thermoprotei</taxon>
        <taxon>Desulfurococcales</taxon>
        <taxon>Desulfurococcaceae</taxon>
        <taxon>Ignisphaera</taxon>
    </lineage>
</organism>
<dbReference type="HOGENOM" id="CLU_626442_0_0_2"/>
<dbReference type="InterPro" id="IPR027417">
    <property type="entry name" value="P-loop_NTPase"/>
</dbReference>
<dbReference type="SUPFAM" id="SSF52540">
    <property type="entry name" value="P-loop containing nucleoside triphosphate hydrolases"/>
    <property type="match status" value="1"/>
</dbReference>
<reference evidence="1 2" key="1">
    <citation type="journal article" date="2010" name="Stand. Genomic Sci.">
        <title>Complete genome sequence of Ignisphaera aggregans type strain (AQ1.S1).</title>
        <authorList>
            <person name="Goker M."/>
            <person name="Held B."/>
            <person name="Lapidus A."/>
            <person name="Nolan M."/>
            <person name="Spring S."/>
            <person name="Yasawong M."/>
            <person name="Lucas S."/>
            <person name="Glavina Del Rio T."/>
            <person name="Tice H."/>
            <person name="Cheng J.F."/>
            <person name="Goodwin L."/>
            <person name="Tapia R."/>
            <person name="Pitluck S."/>
            <person name="Liolios K."/>
            <person name="Ivanova N."/>
            <person name="Mavromatis K."/>
            <person name="Mikhailova N."/>
            <person name="Pati A."/>
            <person name="Chen A."/>
            <person name="Palaniappan K."/>
            <person name="Brambilla E."/>
            <person name="Land M."/>
            <person name="Hauser L."/>
            <person name="Chang Y.J."/>
            <person name="Jeffries C.D."/>
            <person name="Brettin T."/>
            <person name="Detter J.C."/>
            <person name="Han C."/>
            <person name="Rohde M."/>
            <person name="Sikorski J."/>
            <person name="Woyke T."/>
            <person name="Bristow J."/>
            <person name="Eisen J.A."/>
            <person name="Markowitz V."/>
            <person name="Hugenholtz P."/>
            <person name="Kyrpides N.C."/>
            <person name="Klenk H.P."/>
        </authorList>
    </citation>
    <scope>NUCLEOTIDE SEQUENCE [LARGE SCALE GENOMIC DNA]</scope>
    <source>
        <strain evidence="2">DSM 17230 / JCM 13409 / AQ1.S1</strain>
    </source>
</reference>
<sequence length="437" mass="52020">MIRIKLGIPATGKTTGSMAESAREVKSGARVLWLTPLKTEIRELVEKFVKNYGVPPDKIYPIPSKLDVCPVLRRMEKFYHVILGIAMCLSCNHKTCVFKSFIQRAVNRSNEGLFIATHRFLWLSLFFSKVYIDEFDFLIPDMFELIPAKRAYMLLKAIEKVFGSKVVAQIRKRYLVQINDNTFLFKSIYPIRYFYNHRELVGISATLTTDDVMAKLLGFDTFQDLVDAKEEGTINYSVYTLPTPNKPDFFYIFKHRNYWTSPYTKKWYVQLINRAKEDTAKGYTATIVARSRREAQILHHLLKRNGLNPLTEAINWDLRNYDDWRRHSVRIIVVRGKFHRALNIESDKIYAFYQHLLPKDRDRMIEKLRMVWGDDAEEIVRFDEYRAHVQTVFRCARQWTNRHEFYLLDSKYDDAFRYFEHIYDFIHRRTKYIESLQ</sequence>